<protein>
    <submittedName>
        <fullName evidence="15">Cytochrome P450</fullName>
    </submittedName>
</protein>
<evidence type="ECO:0000256" key="2">
    <source>
        <dbReference type="ARBA" id="ARBA00004174"/>
    </source>
</evidence>
<reference evidence="15 16" key="1">
    <citation type="submission" date="2015-09" db="EMBL/GenBank/DDBJ databases">
        <title>Draft genome of the scarab beetle Oryctes borbonicus.</title>
        <authorList>
            <person name="Meyer J.M."/>
            <person name="Markov G.V."/>
            <person name="Baskaran P."/>
            <person name="Herrmann M."/>
            <person name="Sommer R.J."/>
            <person name="Roedelsperger C."/>
        </authorList>
    </citation>
    <scope>NUCLEOTIDE SEQUENCE [LARGE SCALE GENOMIC DNA]</scope>
    <source>
        <strain evidence="15">OB123</strain>
        <tissue evidence="15">Whole animal</tissue>
    </source>
</reference>
<comment type="similarity">
    <text evidence="4 14">Belongs to the cytochrome P450 family.</text>
</comment>
<keyword evidence="6 13" id="KW-0479">Metal-binding</keyword>
<dbReference type="Pfam" id="PF00067">
    <property type="entry name" value="p450"/>
    <property type="match status" value="1"/>
</dbReference>
<evidence type="ECO:0000256" key="9">
    <source>
        <dbReference type="ARBA" id="ARBA00023002"/>
    </source>
</evidence>
<dbReference type="GO" id="GO:0020037">
    <property type="term" value="F:heme binding"/>
    <property type="evidence" value="ECO:0007669"/>
    <property type="project" value="InterPro"/>
</dbReference>
<evidence type="ECO:0000313" key="16">
    <source>
        <dbReference type="Proteomes" id="UP000051574"/>
    </source>
</evidence>
<evidence type="ECO:0000256" key="5">
    <source>
        <dbReference type="ARBA" id="ARBA00022617"/>
    </source>
</evidence>
<dbReference type="GO" id="GO:0005506">
    <property type="term" value="F:iron ion binding"/>
    <property type="evidence" value="ECO:0007669"/>
    <property type="project" value="InterPro"/>
</dbReference>
<feature type="binding site" description="axial binding residue" evidence="13">
    <location>
        <position position="191"/>
    </location>
    <ligand>
        <name>heme</name>
        <dbReference type="ChEBI" id="CHEBI:30413"/>
    </ligand>
    <ligandPart>
        <name>Fe</name>
        <dbReference type="ChEBI" id="CHEBI:18248"/>
    </ligandPart>
</feature>
<dbReference type="InterPro" id="IPR036396">
    <property type="entry name" value="Cyt_P450_sf"/>
</dbReference>
<comment type="subcellular location">
    <subcellularLocation>
        <location evidence="3">Endoplasmic reticulum membrane</location>
        <topology evidence="3">Peripheral membrane protein</topology>
    </subcellularLocation>
    <subcellularLocation>
        <location evidence="2">Microsome membrane</location>
        <topology evidence="2">Peripheral membrane protein</topology>
    </subcellularLocation>
</comment>
<comment type="cofactor">
    <cofactor evidence="1 13">
        <name>heme</name>
        <dbReference type="ChEBI" id="CHEBI:30413"/>
    </cofactor>
</comment>
<dbReference type="PANTHER" id="PTHR24292">
    <property type="entry name" value="CYTOCHROME P450"/>
    <property type="match status" value="1"/>
</dbReference>
<dbReference type="PROSITE" id="PS00086">
    <property type="entry name" value="CYTOCHROME_P450"/>
    <property type="match status" value="1"/>
</dbReference>
<dbReference type="CDD" id="cd11056">
    <property type="entry name" value="CYP6-like"/>
    <property type="match status" value="1"/>
</dbReference>
<evidence type="ECO:0000256" key="6">
    <source>
        <dbReference type="ARBA" id="ARBA00022723"/>
    </source>
</evidence>
<evidence type="ECO:0000313" key="15">
    <source>
        <dbReference type="EMBL" id="KRT85204.1"/>
    </source>
</evidence>
<evidence type="ECO:0000256" key="8">
    <source>
        <dbReference type="ARBA" id="ARBA00022848"/>
    </source>
</evidence>
<evidence type="ECO:0000256" key="1">
    <source>
        <dbReference type="ARBA" id="ARBA00001971"/>
    </source>
</evidence>
<evidence type="ECO:0000256" key="14">
    <source>
        <dbReference type="RuleBase" id="RU000461"/>
    </source>
</evidence>
<evidence type="ECO:0000256" key="11">
    <source>
        <dbReference type="ARBA" id="ARBA00023033"/>
    </source>
</evidence>
<sequence length="244" mass="27731">FKEVIDNRTSTNTKRNDFIQILLELGAGHMGSTQGVTTEEMLAQSFIFFDAGFETSSTNLTFSLYELAMHQDLQQKVRDEIFTVLERHNGEMTYEALMEMPYVDQVLDESLRKYPPIPFLNRKCSTDYKIPGSDLVIEKGTSVMISLPGLHMDPEYFPEPDKFDPERFSKENKSKIKPFTFLSFGNGPRVCIGQRFALLQNKLGLCLILKNFKISALETTPKKIVADPRGLTTVSIEPISLRSE</sequence>
<comment type="caution">
    <text evidence="15">The sequence shown here is derived from an EMBL/GenBank/DDBJ whole genome shotgun (WGS) entry which is preliminary data.</text>
</comment>
<dbReference type="GO" id="GO:0005789">
    <property type="term" value="C:endoplasmic reticulum membrane"/>
    <property type="evidence" value="ECO:0007669"/>
    <property type="project" value="UniProtKB-SubCell"/>
</dbReference>
<keyword evidence="12" id="KW-0472">Membrane</keyword>
<dbReference type="Gene3D" id="1.10.630.10">
    <property type="entry name" value="Cytochrome P450"/>
    <property type="match status" value="1"/>
</dbReference>
<dbReference type="PRINTS" id="PR00463">
    <property type="entry name" value="EP450I"/>
</dbReference>
<dbReference type="EMBL" id="LJIG01001736">
    <property type="protein sequence ID" value="KRT85204.1"/>
    <property type="molecule type" value="Genomic_DNA"/>
</dbReference>
<dbReference type="GO" id="GO:0004497">
    <property type="term" value="F:monooxygenase activity"/>
    <property type="evidence" value="ECO:0007669"/>
    <property type="project" value="UniProtKB-KW"/>
</dbReference>
<keyword evidence="7" id="KW-0256">Endoplasmic reticulum</keyword>
<keyword evidence="8" id="KW-0492">Microsome</keyword>
<keyword evidence="5 13" id="KW-0349">Heme</keyword>
<proteinExistence type="inferred from homology"/>
<dbReference type="PRINTS" id="PR00385">
    <property type="entry name" value="P450"/>
</dbReference>
<evidence type="ECO:0000256" key="12">
    <source>
        <dbReference type="ARBA" id="ARBA00023136"/>
    </source>
</evidence>
<dbReference type="InterPro" id="IPR001128">
    <property type="entry name" value="Cyt_P450"/>
</dbReference>
<keyword evidence="9 14" id="KW-0560">Oxidoreductase</keyword>
<dbReference type="Proteomes" id="UP000051574">
    <property type="component" value="Unassembled WGS sequence"/>
</dbReference>
<dbReference type="PANTHER" id="PTHR24292:SF54">
    <property type="entry name" value="CYP9F3-RELATED"/>
    <property type="match status" value="1"/>
</dbReference>
<organism evidence="15 16">
    <name type="scientific">Oryctes borbonicus</name>
    <dbReference type="NCBI Taxonomy" id="1629725"/>
    <lineage>
        <taxon>Eukaryota</taxon>
        <taxon>Metazoa</taxon>
        <taxon>Ecdysozoa</taxon>
        <taxon>Arthropoda</taxon>
        <taxon>Hexapoda</taxon>
        <taxon>Insecta</taxon>
        <taxon>Pterygota</taxon>
        <taxon>Neoptera</taxon>
        <taxon>Endopterygota</taxon>
        <taxon>Coleoptera</taxon>
        <taxon>Polyphaga</taxon>
        <taxon>Scarabaeiformia</taxon>
        <taxon>Scarabaeidae</taxon>
        <taxon>Dynastinae</taxon>
        <taxon>Oryctes</taxon>
    </lineage>
</organism>
<keyword evidence="10 13" id="KW-0408">Iron</keyword>
<keyword evidence="11 14" id="KW-0503">Monooxygenase</keyword>
<dbReference type="GO" id="GO:0016705">
    <property type="term" value="F:oxidoreductase activity, acting on paired donors, with incorporation or reduction of molecular oxygen"/>
    <property type="evidence" value="ECO:0007669"/>
    <property type="project" value="InterPro"/>
</dbReference>
<accession>A0A0T6BD20</accession>
<dbReference type="OrthoDB" id="2789670at2759"/>
<evidence type="ECO:0000256" key="4">
    <source>
        <dbReference type="ARBA" id="ARBA00010617"/>
    </source>
</evidence>
<dbReference type="InterPro" id="IPR050476">
    <property type="entry name" value="Insect_CytP450_Detox"/>
</dbReference>
<dbReference type="InterPro" id="IPR017972">
    <property type="entry name" value="Cyt_P450_CS"/>
</dbReference>
<feature type="non-terminal residue" evidence="15">
    <location>
        <position position="244"/>
    </location>
</feature>
<dbReference type="InterPro" id="IPR002401">
    <property type="entry name" value="Cyt_P450_E_grp-I"/>
</dbReference>
<evidence type="ECO:0000256" key="13">
    <source>
        <dbReference type="PIRSR" id="PIRSR602401-1"/>
    </source>
</evidence>
<name>A0A0T6BD20_9SCAR</name>
<gene>
    <name evidence="15" type="ORF">AMK59_1999</name>
</gene>
<evidence type="ECO:0000256" key="10">
    <source>
        <dbReference type="ARBA" id="ARBA00023004"/>
    </source>
</evidence>
<keyword evidence="16" id="KW-1185">Reference proteome</keyword>
<evidence type="ECO:0000256" key="7">
    <source>
        <dbReference type="ARBA" id="ARBA00022824"/>
    </source>
</evidence>
<dbReference type="SUPFAM" id="SSF48264">
    <property type="entry name" value="Cytochrome P450"/>
    <property type="match status" value="1"/>
</dbReference>
<dbReference type="AlphaFoldDB" id="A0A0T6BD20"/>
<evidence type="ECO:0000256" key="3">
    <source>
        <dbReference type="ARBA" id="ARBA00004406"/>
    </source>
</evidence>
<feature type="non-terminal residue" evidence="15">
    <location>
        <position position="1"/>
    </location>
</feature>